<reference evidence="7" key="2">
    <citation type="submission" date="2012-05" db="EMBL/GenBank/DDBJ databases">
        <title>Annotation of the Genome Sequence of Fusarium oxysporum HDV247.</title>
        <authorList>
            <consortium name="The Broad Institute Genomics Platform"/>
            <person name="Ma L.-J."/>
            <person name="Corby-Kistler H."/>
            <person name="Broz K."/>
            <person name="Gale L.R."/>
            <person name="Jonkers W."/>
            <person name="O'Donnell K."/>
            <person name="Ploetz R."/>
            <person name="Steinberg C."/>
            <person name="Schwartz D.C."/>
            <person name="VanEtten H."/>
            <person name="Zhou S."/>
            <person name="Young S.K."/>
            <person name="Zeng Q."/>
            <person name="Gargeya S."/>
            <person name="Fitzgerald M."/>
            <person name="Abouelleil A."/>
            <person name="Alvarado L."/>
            <person name="Chapman S.B."/>
            <person name="Gainer-Dewar J."/>
            <person name="Goldberg J."/>
            <person name="Griggs A."/>
            <person name="Gujja S."/>
            <person name="Hansen M."/>
            <person name="Howarth C."/>
            <person name="Imamovic A."/>
            <person name="Ireland A."/>
            <person name="Larimer J."/>
            <person name="McCowan C."/>
            <person name="Murphy C."/>
            <person name="Pearson M."/>
            <person name="Poon T.W."/>
            <person name="Priest M."/>
            <person name="Roberts A."/>
            <person name="Saif S."/>
            <person name="Shea T."/>
            <person name="Sykes S."/>
            <person name="Wortman J."/>
            <person name="Nusbaum C."/>
            <person name="Birren B."/>
        </authorList>
    </citation>
    <scope>NUCLEOTIDE SEQUENCE</scope>
    <source>
        <strain evidence="7">HDV247</strain>
    </source>
</reference>
<name>W9P4A5_FUSOX</name>
<dbReference type="HOGENOM" id="CLU_095746_1_1_1"/>
<evidence type="ECO:0000256" key="4">
    <source>
        <dbReference type="ARBA" id="ARBA00022723"/>
    </source>
</evidence>
<keyword evidence="5" id="KW-0408">Iron</keyword>
<keyword evidence="6" id="KW-0472">Membrane</keyword>
<dbReference type="OrthoDB" id="5106167at2759"/>
<dbReference type="SUPFAM" id="SSF48264">
    <property type="entry name" value="Cytochrome P450"/>
    <property type="match status" value="1"/>
</dbReference>
<organism evidence="7">
    <name type="scientific">Fusarium oxysporum f. sp. pisi HDV247</name>
    <dbReference type="NCBI Taxonomy" id="1080344"/>
    <lineage>
        <taxon>Eukaryota</taxon>
        <taxon>Fungi</taxon>
        <taxon>Dikarya</taxon>
        <taxon>Ascomycota</taxon>
        <taxon>Pezizomycotina</taxon>
        <taxon>Sordariomycetes</taxon>
        <taxon>Hypocreomycetidae</taxon>
        <taxon>Hypocreales</taxon>
        <taxon>Nectriaceae</taxon>
        <taxon>Fusarium</taxon>
        <taxon>Fusarium oxysporum species complex</taxon>
    </lineage>
</organism>
<feature type="transmembrane region" description="Helical" evidence="6">
    <location>
        <begin position="12"/>
        <end position="28"/>
    </location>
</feature>
<dbReference type="InterPro" id="IPR036396">
    <property type="entry name" value="Cyt_P450_sf"/>
</dbReference>
<evidence type="ECO:0000256" key="6">
    <source>
        <dbReference type="SAM" id="Phobius"/>
    </source>
</evidence>
<comment type="cofactor">
    <cofactor evidence="1">
        <name>heme</name>
        <dbReference type="ChEBI" id="CHEBI:30413"/>
    </cofactor>
</comment>
<protein>
    <submittedName>
        <fullName evidence="7">Uncharacterized protein</fullName>
    </submittedName>
</protein>
<evidence type="ECO:0000256" key="2">
    <source>
        <dbReference type="ARBA" id="ARBA00010617"/>
    </source>
</evidence>
<evidence type="ECO:0000313" key="7">
    <source>
        <dbReference type="EMBL" id="EXA37042.1"/>
    </source>
</evidence>
<dbReference type="GO" id="GO:0016705">
    <property type="term" value="F:oxidoreductase activity, acting on paired donors, with incorporation or reduction of molecular oxygen"/>
    <property type="evidence" value="ECO:0007669"/>
    <property type="project" value="InterPro"/>
</dbReference>
<dbReference type="EMBL" id="JH650975">
    <property type="protein sequence ID" value="EXA37042.1"/>
    <property type="molecule type" value="Genomic_DNA"/>
</dbReference>
<dbReference type="Gene3D" id="1.10.630.10">
    <property type="entry name" value="Cytochrome P450"/>
    <property type="match status" value="1"/>
</dbReference>
<dbReference type="GO" id="GO:0005506">
    <property type="term" value="F:iron ion binding"/>
    <property type="evidence" value="ECO:0007669"/>
    <property type="project" value="InterPro"/>
</dbReference>
<keyword evidence="3" id="KW-0349">Heme</keyword>
<dbReference type="Proteomes" id="UP000030751">
    <property type="component" value="Unassembled WGS sequence"/>
</dbReference>
<evidence type="ECO:0000256" key="5">
    <source>
        <dbReference type="ARBA" id="ARBA00023004"/>
    </source>
</evidence>
<dbReference type="GO" id="GO:0004497">
    <property type="term" value="F:monooxygenase activity"/>
    <property type="evidence" value="ECO:0007669"/>
    <property type="project" value="InterPro"/>
</dbReference>
<dbReference type="PANTHER" id="PTHR24305:SF232">
    <property type="entry name" value="P450, PUTATIVE (EUROFUNG)-RELATED"/>
    <property type="match status" value="1"/>
</dbReference>
<dbReference type="InterPro" id="IPR050121">
    <property type="entry name" value="Cytochrome_P450_monoxygenase"/>
</dbReference>
<evidence type="ECO:0000256" key="3">
    <source>
        <dbReference type="ARBA" id="ARBA00022617"/>
    </source>
</evidence>
<dbReference type="AlphaFoldDB" id="W9P4A5"/>
<proteinExistence type="inferred from homology"/>
<comment type="similarity">
    <text evidence="2">Belongs to the cytochrome P450 family.</text>
</comment>
<dbReference type="PANTHER" id="PTHR24305">
    <property type="entry name" value="CYTOCHROME P450"/>
    <property type="match status" value="1"/>
</dbReference>
<reference evidence="7" key="1">
    <citation type="submission" date="2011-10" db="EMBL/GenBank/DDBJ databases">
        <title>The Genome Sequence of Fusarium oxysporum HDV247.</title>
        <authorList>
            <consortium name="The Broad Institute Genome Sequencing Platform"/>
            <person name="Ma L.-J."/>
            <person name="Gale L.R."/>
            <person name="Schwartz D.C."/>
            <person name="Zhou S."/>
            <person name="Corby-Kistler H."/>
            <person name="Young S.K."/>
            <person name="Zeng Q."/>
            <person name="Gargeya S."/>
            <person name="Fitzgerald M."/>
            <person name="Haas B."/>
            <person name="Abouelleil A."/>
            <person name="Alvarado L."/>
            <person name="Arachchi H.M."/>
            <person name="Berlin A."/>
            <person name="Brown A."/>
            <person name="Chapman S.B."/>
            <person name="Chen Z."/>
            <person name="Dunbar C."/>
            <person name="Freedman E."/>
            <person name="Gearin G."/>
            <person name="Goldberg J."/>
            <person name="Griggs A."/>
            <person name="Gujja S."/>
            <person name="Heiman D."/>
            <person name="Howarth C."/>
            <person name="Larson L."/>
            <person name="Lui A."/>
            <person name="MacDonald P.J.P."/>
            <person name="Montmayeur A."/>
            <person name="Murphy C."/>
            <person name="Neiman D."/>
            <person name="Pearson M."/>
            <person name="Priest M."/>
            <person name="Roberts A."/>
            <person name="Saif S."/>
            <person name="Shea T."/>
            <person name="Shenoy N."/>
            <person name="Sisk P."/>
            <person name="Stolte C."/>
            <person name="Sykes S."/>
            <person name="Wortman J."/>
            <person name="Nusbaum C."/>
            <person name="Birren B."/>
        </authorList>
    </citation>
    <scope>NUCLEOTIDE SEQUENCE [LARGE SCALE GENOMIC DNA]</scope>
    <source>
        <strain evidence="7">HDV247</strain>
    </source>
</reference>
<accession>W9P4A5</accession>
<keyword evidence="6" id="KW-0812">Transmembrane</keyword>
<dbReference type="GO" id="GO:0020037">
    <property type="term" value="F:heme binding"/>
    <property type="evidence" value="ECO:0007669"/>
    <property type="project" value="InterPro"/>
</dbReference>
<keyword evidence="4" id="KW-0479">Metal-binding</keyword>
<gene>
    <name evidence="7" type="ORF">FOVG_11340</name>
</gene>
<evidence type="ECO:0000256" key="1">
    <source>
        <dbReference type="ARBA" id="ARBA00001971"/>
    </source>
</evidence>
<keyword evidence="6" id="KW-1133">Transmembrane helix</keyword>
<sequence>MITQSSPTELSYVGTAVVLFAVLLWWIISTLTSPLRPYPGPLFAKWTNLWRLYQVRTQKYQWTIQDLHKKYGPIIRIGPNLLDLDYPELIKIIYGTDHRWLKHNEPTEHAKMKKPVAKFYASSNVLTMEVKMNQVIEELCKQIDNRFLEDDKSFDLAE</sequence>